<evidence type="ECO:0000313" key="7">
    <source>
        <dbReference type="EMBL" id="KAL1207536.1"/>
    </source>
</evidence>
<feature type="domain" description="O-methyltransferase C-terminal" evidence="5">
    <location>
        <begin position="140"/>
        <end position="345"/>
    </location>
</feature>
<dbReference type="SUPFAM" id="SSF46785">
    <property type="entry name" value="Winged helix' DNA-binding domain"/>
    <property type="match status" value="1"/>
</dbReference>
<evidence type="ECO:0000256" key="1">
    <source>
        <dbReference type="ARBA" id="ARBA00022603"/>
    </source>
</evidence>
<evidence type="ECO:0000259" key="5">
    <source>
        <dbReference type="Pfam" id="PF00891"/>
    </source>
</evidence>
<evidence type="ECO:0000256" key="3">
    <source>
        <dbReference type="ARBA" id="ARBA00022691"/>
    </source>
</evidence>
<sequence>METKAETQITPEQVTDDKAALFAMQLTTASVLPMALKSALELDLLEIMAKNSSPMSPSEIASHLSTKNVKAPVMIDRILRLLAAYSVLTCSVRTLPGGGDGVERIYGLAPVCKYLTKNEDGVSLADICLMAQDKVGMECWYHLTDAVLEGGIPFNMAFGMGVYEYMETDPRFNKVFNNAMANHSTIIMKKILETYKGFDGLTSLVDVGGGIGASLRMIVSKYPNIKGINFDLPHVINDAPPYPGIDHVGGDMFVSVPNGDAIFMKTAFHDWCNEHCVELLKNFYKALPDNGKVILAEFMLPEIADSSPRSKVVTHLDCLVLANNSGGKERTRKEFEALAKESGFKGIQVICNAFGVYIIEFLKQI</sequence>
<dbReference type="Proteomes" id="UP001558713">
    <property type="component" value="Unassembled WGS sequence"/>
</dbReference>
<keyword evidence="3" id="KW-0949">S-adenosyl-L-methionine</keyword>
<dbReference type="InterPro" id="IPR001077">
    <property type="entry name" value="COMT_C"/>
</dbReference>
<dbReference type="PROSITE" id="PS51683">
    <property type="entry name" value="SAM_OMT_II"/>
    <property type="match status" value="1"/>
</dbReference>
<protein>
    <submittedName>
        <fullName evidence="7">Flavone 3'-O-methyltransferase 1</fullName>
    </submittedName>
</protein>
<evidence type="ECO:0000313" key="8">
    <source>
        <dbReference type="Proteomes" id="UP001558713"/>
    </source>
</evidence>
<keyword evidence="2" id="KW-0808">Transferase</keyword>
<accession>A0ABD1AL94</accession>
<dbReference type="PANTHER" id="PTHR11746">
    <property type="entry name" value="O-METHYLTRANSFERASE"/>
    <property type="match status" value="1"/>
</dbReference>
<evidence type="ECO:0000256" key="2">
    <source>
        <dbReference type="ARBA" id="ARBA00022679"/>
    </source>
</evidence>
<feature type="active site" description="Proton acceptor" evidence="4">
    <location>
        <position position="269"/>
    </location>
</feature>
<dbReference type="InterPro" id="IPR036388">
    <property type="entry name" value="WH-like_DNA-bd_sf"/>
</dbReference>
<keyword evidence="8" id="KW-1185">Reference proteome</keyword>
<dbReference type="GO" id="GO:0008168">
    <property type="term" value="F:methyltransferase activity"/>
    <property type="evidence" value="ECO:0007669"/>
    <property type="project" value="UniProtKB-KW"/>
</dbReference>
<dbReference type="EMBL" id="JBANAX010000475">
    <property type="protein sequence ID" value="KAL1207536.1"/>
    <property type="molecule type" value="Genomic_DNA"/>
</dbReference>
<dbReference type="Pfam" id="PF00891">
    <property type="entry name" value="Methyltransf_2"/>
    <property type="match status" value="1"/>
</dbReference>
<keyword evidence="1" id="KW-0489">Methyltransferase</keyword>
<dbReference type="Gene3D" id="3.40.50.150">
    <property type="entry name" value="Vaccinia Virus protein VP39"/>
    <property type="match status" value="1"/>
</dbReference>
<reference evidence="7 8" key="1">
    <citation type="submission" date="2024-04" db="EMBL/GenBank/DDBJ databases">
        <title>Genome assembly C_amara_ONT_v2.</title>
        <authorList>
            <person name="Yant L."/>
            <person name="Moore C."/>
            <person name="Slenker M."/>
        </authorList>
    </citation>
    <scope>NUCLEOTIDE SEQUENCE [LARGE SCALE GENOMIC DNA]</scope>
    <source>
        <tissue evidence="7">Leaf</tissue>
    </source>
</reference>
<evidence type="ECO:0000256" key="4">
    <source>
        <dbReference type="PIRSR" id="PIRSR005739-1"/>
    </source>
</evidence>
<dbReference type="AlphaFoldDB" id="A0ABD1AL94"/>
<feature type="domain" description="O-methyltransferase dimerisation" evidence="6">
    <location>
        <begin position="24"/>
        <end position="117"/>
    </location>
</feature>
<evidence type="ECO:0000259" key="6">
    <source>
        <dbReference type="Pfam" id="PF08100"/>
    </source>
</evidence>
<dbReference type="SUPFAM" id="SSF53335">
    <property type="entry name" value="S-adenosyl-L-methionine-dependent methyltransferases"/>
    <property type="match status" value="1"/>
</dbReference>
<organism evidence="7 8">
    <name type="scientific">Cardamine amara subsp. amara</name>
    <dbReference type="NCBI Taxonomy" id="228776"/>
    <lineage>
        <taxon>Eukaryota</taxon>
        <taxon>Viridiplantae</taxon>
        <taxon>Streptophyta</taxon>
        <taxon>Embryophyta</taxon>
        <taxon>Tracheophyta</taxon>
        <taxon>Spermatophyta</taxon>
        <taxon>Magnoliopsida</taxon>
        <taxon>eudicotyledons</taxon>
        <taxon>Gunneridae</taxon>
        <taxon>Pentapetalae</taxon>
        <taxon>rosids</taxon>
        <taxon>malvids</taxon>
        <taxon>Brassicales</taxon>
        <taxon>Brassicaceae</taxon>
        <taxon>Cardamineae</taxon>
        <taxon>Cardamine</taxon>
    </lineage>
</organism>
<dbReference type="InterPro" id="IPR029063">
    <property type="entry name" value="SAM-dependent_MTases_sf"/>
</dbReference>
<comment type="caution">
    <text evidence="7">The sequence shown here is derived from an EMBL/GenBank/DDBJ whole genome shotgun (WGS) entry which is preliminary data.</text>
</comment>
<dbReference type="FunFam" id="3.40.50.150:FF:000061">
    <property type="entry name" value="Caffeic acid O-methyltransferase"/>
    <property type="match status" value="1"/>
</dbReference>
<dbReference type="InterPro" id="IPR012967">
    <property type="entry name" value="COMT_dimerisation"/>
</dbReference>
<dbReference type="InterPro" id="IPR016461">
    <property type="entry name" value="COMT-like"/>
</dbReference>
<dbReference type="PIRSF" id="PIRSF005739">
    <property type="entry name" value="O-mtase"/>
    <property type="match status" value="1"/>
</dbReference>
<dbReference type="FunFam" id="1.10.10.10:FF:000357">
    <property type="entry name" value="Caffeic acid 3-O-methyltransferase"/>
    <property type="match status" value="1"/>
</dbReference>
<dbReference type="Pfam" id="PF08100">
    <property type="entry name" value="Dimerisation"/>
    <property type="match status" value="1"/>
</dbReference>
<proteinExistence type="predicted"/>
<dbReference type="InterPro" id="IPR036390">
    <property type="entry name" value="WH_DNA-bd_sf"/>
</dbReference>
<dbReference type="Gene3D" id="1.10.10.10">
    <property type="entry name" value="Winged helix-like DNA-binding domain superfamily/Winged helix DNA-binding domain"/>
    <property type="match status" value="1"/>
</dbReference>
<dbReference type="GO" id="GO:0032259">
    <property type="term" value="P:methylation"/>
    <property type="evidence" value="ECO:0007669"/>
    <property type="project" value="UniProtKB-KW"/>
</dbReference>
<name>A0ABD1AL94_CARAN</name>
<gene>
    <name evidence="7" type="ORF">V5N11_010621</name>
</gene>